<feature type="compositionally biased region" description="Basic and acidic residues" evidence="2">
    <location>
        <begin position="1244"/>
        <end position="1265"/>
    </location>
</feature>
<feature type="compositionally biased region" description="Basic and acidic residues" evidence="2">
    <location>
        <begin position="1166"/>
        <end position="1190"/>
    </location>
</feature>
<feature type="compositionally biased region" description="Polar residues" evidence="2">
    <location>
        <begin position="1030"/>
        <end position="1047"/>
    </location>
</feature>
<evidence type="ECO:0000256" key="2">
    <source>
        <dbReference type="SAM" id="MobiDB-lite"/>
    </source>
</evidence>
<feature type="compositionally biased region" description="Basic and acidic residues" evidence="2">
    <location>
        <begin position="1296"/>
        <end position="1308"/>
    </location>
</feature>
<feature type="compositionally biased region" description="Basic residues" evidence="2">
    <location>
        <begin position="1373"/>
        <end position="1382"/>
    </location>
</feature>
<feature type="region of interest" description="Disordered" evidence="2">
    <location>
        <begin position="599"/>
        <end position="1390"/>
    </location>
</feature>
<evidence type="ECO:0000256" key="1">
    <source>
        <dbReference type="SAM" id="Coils"/>
    </source>
</evidence>
<feature type="compositionally biased region" description="Basic and acidic residues" evidence="2">
    <location>
        <begin position="541"/>
        <end position="550"/>
    </location>
</feature>
<proteinExistence type="predicted"/>
<evidence type="ECO:0000313" key="4">
    <source>
        <dbReference type="Proteomes" id="UP000215902"/>
    </source>
</evidence>
<keyword evidence="4" id="KW-1185">Reference proteome</keyword>
<organism evidence="3 4">
    <name type="scientific">Macrostomum lignano</name>
    <dbReference type="NCBI Taxonomy" id="282301"/>
    <lineage>
        <taxon>Eukaryota</taxon>
        <taxon>Metazoa</taxon>
        <taxon>Spiralia</taxon>
        <taxon>Lophotrochozoa</taxon>
        <taxon>Platyhelminthes</taxon>
        <taxon>Rhabditophora</taxon>
        <taxon>Macrostomorpha</taxon>
        <taxon>Macrostomida</taxon>
        <taxon>Macrostomidae</taxon>
        <taxon>Macrostomum</taxon>
    </lineage>
</organism>
<feature type="compositionally biased region" description="Basic and acidic residues" evidence="2">
    <location>
        <begin position="472"/>
        <end position="493"/>
    </location>
</feature>
<feature type="compositionally biased region" description="Basic and acidic residues" evidence="2">
    <location>
        <begin position="1117"/>
        <end position="1134"/>
    </location>
</feature>
<reference evidence="3 4" key="1">
    <citation type="submission" date="2017-06" db="EMBL/GenBank/DDBJ databases">
        <title>A platform for efficient transgenesis in Macrostomum lignano, a flatworm model organism for stem cell research.</title>
        <authorList>
            <person name="Berezikov E."/>
        </authorList>
    </citation>
    <scope>NUCLEOTIDE SEQUENCE [LARGE SCALE GENOMIC DNA]</scope>
    <source>
        <strain evidence="3">DV1</strain>
        <tissue evidence="3">Whole organism</tissue>
    </source>
</reference>
<feature type="compositionally biased region" description="Basic and acidic residues" evidence="2">
    <location>
        <begin position="881"/>
        <end position="892"/>
    </location>
</feature>
<dbReference type="Proteomes" id="UP000215902">
    <property type="component" value="Unassembled WGS sequence"/>
</dbReference>
<feature type="coiled-coil region" evidence="1">
    <location>
        <begin position="199"/>
        <end position="269"/>
    </location>
</feature>
<feature type="compositionally biased region" description="Basic and acidic residues" evidence="2">
    <location>
        <begin position="1316"/>
        <end position="1328"/>
    </location>
</feature>
<protein>
    <submittedName>
        <fullName evidence="3">Uncharacterized protein</fullName>
    </submittedName>
</protein>
<feature type="compositionally biased region" description="Polar residues" evidence="2">
    <location>
        <begin position="307"/>
        <end position="324"/>
    </location>
</feature>
<feature type="compositionally biased region" description="Basic and acidic residues" evidence="2">
    <location>
        <begin position="984"/>
        <end position="997"/>
    </location>
</feature>
<evidence type="ECO:0000313" key="3">
    <source>
        <dbReference type="EMBL" id="PAA76311.1"/>
    </source>
</evidence>
<comment type="caution">
    <text evidence="3">The sequence shown here is derived from an EMBL/GenBank/DDBJ whole genome shotgun (WGS) entry which is preliminary data.</text>
</comment>
<feature type="region of interest" description="Disordered" evidence="2">
    <location>
        <begin position="454"/>
        <end position="502"/>
    </location>
</feature>
<name>A0A267FR98_9PLAT</name>
<feature type="compositionally biased region" description="Polar residues" evidence="2">
    <location>
        <begin position="956"/>
        <end position="967"/>
    </location>
</feature>
<gene>
    <name evidence="3" type="ORF">BOX15_Mlig007504g4</name>
</gene>
<feature type="compositionally biased region" description="Basic and acidic residues" evidence="2">
    <location>
        <begin position="690"/>
        <end position="712"/>
    </location>
</feature>
<accession>A0A267FR98</accession>
<keyword evidence="1" id="KW-0175">Coiled coil</keyword>
<feature type="compositionally biased region" description="Basic residues" evidence="2">
    <location>
        <begin position="916"/>
        <end position="927"/>
    </location>
</feature>
<sequence length="1433" mass="162001">METDSNKQRQLQEMLGLQLHSRELHTAKSIVNPDASLPGQYVNQTSYAPARPNRQLRPLVARRDDQMINCGPGNYVPMSGGAATPSKTASTLVAPVLNSKYSDTKVINQSMEESSNIVRSEPRTLRPVPLQNFKPSKPQNYMYCPMGNELERLKCLSKQHNDLCNQEKQDGAWNKLAAEGVQSERASTPQNYDFRQKLLADKELELQQLYQSQQQEKDRSQMLKAQVEKNIELQLTQARQELELQRQRNAELEKRLKQRQDAIQQLALELNLNSQLDEEECNPKLDTARFQVETGQQLRPVEKQSRVHQTQKSDQQSRNFSKSVLETDTLDQMLHEMRSKSAKEKDRLDKLLLIKKLESLKQQADYERLRVSDKEDRLVRREQKTKKQLALMSESEIDSDVSSRSENSPQQQRQKSCRGARSNWQARDIGDAFRNQSSLMQLVDNAAVNLTLRNVQSRGGSGETDESPVQETGRRLRSRVDYDRPQQQRDTGDGSRQLQHQKDCSYSSFHAKHGRLKLAAENLARMPAAKSLLHGHRIRSRSCERMDSRRRNSPALIMSSSSGRPIGMGLSRLLEESQRDSDDSSKGYNVRSAMEVDVSFSSSEESGGEEEQLAIKRQKRLAQQRKSEGPPSTSPSDEDRFEQRNPEMQNRISSRRSSVINQGENKYPGVDSEKNLPGSHRAAPSRRSFGNKDDMDHADQSRQRRQSEKSVEGTKSYPRRSATNDVELADDDEESKPQVYTGKQVEVLERRPRFKPRHSVGNEDEIDYADQNRSKRHSEKQSENPMGLPRSNPRRSVGNDNELDNYDQSRPMPIKSSSSPSEADRGNKYLPESSRFVGNRAAARPTSTDNGMDSMPEEWSGRPVQAQYPSPSDENTNTDENEGRKSEPKMFKLPEAPKPVVLDSDDDENWDEDRRRRIRRKQSRRPSKLSIASHLSRNPDNHSGDDEDEAHEPPRTLNSGADENPSSRPRRQSEKSIKSVAETKAGENENVDSRFQDSNKATDPAKLLAYADSDASQLDAETSDKDIESTDATEASAIQQQKLQSKNVLRDNTDTDVQPALREKSLNKSMKLGIAGEQTGLQQPQEGDEGPTTAAPTQRHSWRSKHNKAAPDSYTQDSEHRGVLDDTRDTDSDTRSTQPPQGSYALRPETGGKVQLLARRFFQHQDQMKQKKAEAEAPDSASDHAKKEASKPGAAATAKFKDEKPTAAAQEKRALVKSVSRLPATEGGAMQIKPEDTLSVEDIEACKSRAQRKNEERRKRRENKETGQVAPVAPVSDLDEDDDVAPVMQQESLGEQLRRSHKEPDHNEVAPMTGDELPKPEEKRRDSEGVMALEQVREQEPQQQPKPHLSNRASKPKESVAARAPVPAVTKPQQRRRKRRRSSRLEPVARSMSLPPQPTVIYCCLPCPPANCCRNRCAMPNCYRAAGYCCRRC</sequence>
<feature type="compositionally biased region" description="Polar residues" evidence="2">
    <location>
        <begin position="400"/>
        <end position="414"/>
    </location>
</feature>
<feature type="region of interest" description="Disordered" evidence="2">
    <location>
        <begin position="535"/>
        <end position="568"/>
    </location>
</feature>
<feature type="region of interest" description="Disordered" evidence="2">
    <location>
        <begin position="295"/>
        <end position="324"/>
    </location>
</feature>
<feature type="compositionally biased region" description="Basic and acidic residues" evidence="2">
    <location>
        <begin position="1199"/>
        <end position="1214"/>
    </location>
</feature>
<feature type="region of interest" description="Disordered" evidence="2">
    <location>
        <begin position="381"/>
        <end position="423"/>
    </location>
</feature>
<dbReference type="EMBL" id="NIVC01000829">
    <property type="protein sequence ID" value="PAA76311.1"/>
    <property type="molecule type" value="Genomic_DNA"/>
</dbReference>